<name>A0A2P8C9K4_9BACT</name>
<proteinExistence type="predicted"/>
<dbReference type="EMBL" id="PYGC01000008">
    <property type="protein sequence ID" value="PSK81634.1"/>
    <property type="molecule type" value="Genomic_DNA"/>
</dbReference>
<evidence type="ECO:0000313" key="2">
    <source>
        <dbReference type="Proteomes" id="UP000240621"/>
    </source>
</evidence>
<evidence type="ECO:0000313" key="1">
    <source>
        <dbReference type="EMBL" id="PSK81634.1"/>
    </source>
</evidence>
<reference evidence="1 2" key="1">
    <citation type="submission" date="2018-03" db="EMBL/GenBank/DDBJ databases">
        <title>Genomic Encyclopedia of Archaeal and Bacterial Type Strains, Phase II (KMG-II): from individual species to whole genera.</title>
        <authorList>
            <person name="Goeker M."/>
        </authorList>
    </citation>
    <scope>NUCLEOTIDE SEQUENCE [LARGE SCALE GENOMIC DNA]</scope>
    <source>
        <strain evidence="1 2">DSM 27267</strain>
    </source>
</reference>
<organism evidence="1 2">
    <name type="scientific">Prolixibacter denitrificans</name>
    <dbReference type="NCBI Taxonomy" id="1541063"/>
    <lineage>
        <taxon>Bacteria</taxon>
        <taxon>Pseudomonadati</taxon>
        <taxon>Bacteroidota</taxon>
        <taxon>Bacteroidia</taxon>
        <taxon>Marinilabiliales</taxon>
        <taxon>Prolixibacteraceae</taxon>
        <taxon>Prolixibacter</taxon>
    </lineage>
</organism>
<gene>
    <name evidence="1" type="ORF">CLV93_10832</name>
</gene>
<dbReference type="Proteomes" id="UP000240621">
    <property type="component" value="Unassembled WGS sequence"/>
</dbReference>
<protein>
    <submittedName>
        <fullName evidence="1">Uncharacterized protein</fullName>
    </submittedName>
</protein>
<accession>A0A2P8C9K4</accession>
<dbReference type="AlphaFoldDB" id="A0A2P8C9K4"/>
<comment type="caution">
    <text evidence="1">The sequence shown here is derived from an EMBL/GenBank/DDBJ whole genome shotgun (WGS) entry which is preliminary data.</text>
</comment>
<sequence length="36" mass="4094">MGTAFIENMEFLTFALNNDCCLQIDVDLVDKAQELQ</sequence>